<proteinExistence type="predicted"/>
<reference evidence="2" key="1">
    <citation type="journal article" date="2019" name="Int. J. Syst. Evol. Microbiol.">
        <title>The Global Catalogue of Microorganisms (GCM) 10K type strain sequencing project: providing services to taxonomists for standard genome sequencing and annotation.</title>
        <authorList>
            <consortium name="The Broad Institute Genomics Platform"/>
            <consortium name="The Broad Institute Genome Sequencing Center for Infectious Disease"/>
            <person name="Wu L."/>
            <person name="Ma J."/>
        </authorList>
    </citation>
    <scope>NUCLEOTIDE SEQUENCE [LARGE SCALE GENOMIC DNA]</scope>
    <source>
        <strain evidence="2">CGMCC 4.7317</strain>
    </source>
</reference>
<accession>A0ABW1SXM4</accession>
<keyword evidence="2" id="KW-1185">Reference proteome</keyword>
<name>A0ABW1SXM4_9ACTN</name>
<dbReference type="EMBL" id="JBHSTI010000008">
    <property type="protein sequence ID" value="MFC6237161.1"/>
    <property type="molecule type" value="Genomic_DNA"/>
</dbReference>
<dbReference type="Proteomes" id="UP001596138">
    <property type="component" value="Unassembled WGS sequence"/>
</dbReference>
<protein>
    <submittedName>
        <fullName evidence="1">DUF6325 family protein</fullName>
    </submittedName>
</protein>
<dbReference type="InterPro" id="IPR046288">
    <property type="entry name" value="DUF6325"/>
</dbReference>
<gene>
    <name evidence="1" type="ORF">ACFQGU_04695</name>
</gene>
<sequence>MVDAALKPVGSVDVAVIAFDEPKFNGAVAEAIADLVRAGTVRLLDAIMVHKAEDGTVTLAEITDIDGDGLPDLVALQGDIPGLIGEDDATSVIAEMPNDSAILMLAWENTWAIRTAAAIRANGGTLVAMERIAAADVEAVLAADES</sequence>
<dbReference type="RefSeq" id="WP_386764230.1">
    <property type="nucleotide sequence ID" value="NZ_JBHSTI010000008.1"/>
</dbReference>
<organism evidence="1 2">
    <name type="scientific">Longivirga aurantiaca</name>
    <dbReference type="NCBI Taxonomy" id="1837743"/>
    <lineage>
        <taxon>Bacteria</taxon>
        <taxon>Bacillati</taxon>
        <taxon>Actinomycetota</taxon>
        <taxon>Actinomycetes</taxon>
        <taxon>Sporichthyales</taxon>
        <taxon>Sporichthyaceae</taxon>
        <taxon>Longivirga</taxon>
    </lineage>
</organism>
<evidence type="ECO:0000313" key="1">
    <source>
        <dbReference type="EMBL" id="MFC6237161.1"/>
    </source>
</evidence>
<comment type="caution">
    <text evidence="1">The sequence shown here is derived from an EMBL/GenBank/DDBJ whole genome shotgun (WGS) entry which is preliminary data.</text>
</comment>
<evidence type="ECO:0000313" key="2">
    <source>
        <dbReference type="Proteomes" id="UP001596138"/>
    </source>
</evidence>
<dbReference type="Pfam" id="PF19850">
    <property type="entry name" value="DUF6325"/>
    <property type="match status" value="1"/>
</dbReference>